<comment type="caution">
    <text evidence="1">The sequence shown here is derived from an EMBL/GenBank/DDBJ whole genome shotgun (WGS) entry which is preliminary data.</text>
</comment>
<name>A0ABQ8TSJ4_PERAM</name>
<evidence type="ECO:0000313" key="2">
    <source>
        <dbReference type="Proteomes" id="UP001148838"/>
    </source>
</evidence>
<proteinExistence type="predicted"/>
<accession>A0ABQ8TSJ4</accession>
<dbReference type="PANTHER" id="PTHR47326:SF1">
    <property type="entry name" value="HTH PSQ-TYPE DOMAIN-CONTAINING PROTEIN"/>
    <property type="match status" value="1"/>
</dbReference>
<dbReference type="PANTHER" id="PTHR47326">
    <property type="entry name" value="TRANSPOSABLE ELEMENT TC3 TRANSPOSASE-LIKE PROTEIN"/>
    <property type="match status" value="1"/>
</dbReference>
<evidence type="ECO:0000313" key="1">
    <source>
        <dbReference type="EMBL" id="KAJ4449666.1"/>
    </source>
</evidence>
<keyword evidence="2" id="KW-1185">Reference proteome</keyword>
<sequence length="183" mass="21446">MRNTVIRPKASIVNVHNKHAWADENPHAIEEARNHHRFSVNVWARIIGSRLIGQYIPNRQTGLKYNFISNGLPVLLRKCHTIKCRLKVPYNENEDIRRSVRMLLDIPFVPLADVEDVFEELSGVVHDDVEELVNYIDLTYVRDRPARGRRHAVTARYPPELWNMYQQVIQGKHHTNNIRDSKN</sequence>
<gene>
    <name evidence="1" type="ORF">ANN_01070</name>
</gene>
<dbReference type="Proteomes" id="UP001148838">
    <property type="component" value="Unassembled WGS sequence"/>
</dbReference>
<protein>
    <submittedName>
        <fullName evidence="1">Uncharacterized protein</fullName>
    </submittedName>
</protein>
<reference evidence="1 2" key="1">
    <citation type="journal article" date="2022" name="Allergy">
        <title>Genome assembly and annotation of Periplaneta americana reveal a comprehensive cockroach allergen profile.</title>
        <authorList>
            <person name="Wang L."/>
            <person name="Xiong Q."/>
            <person name="Saelim N."/>
            <person name="Wang L."/>
            <person name="Nong W."/>
            <person name="Wan A.T."/>
            <person name="Shi M."/>
            <person name="Liu X."/>
            <person name="Cao Q."/>
            <person name="Hui J.H.L."/>
            <person name="Sookrung N."/>
            <person name="Leung T.F."/>
            <person name="Tungtrongchitr A."/>
            <person name="Tsui S.K.W."/>
        </authorList>
    </citation>
    <scope>NUCLEOTIDE SEQUENCE [LARGE SCALE GENOMIC DNA]</scope>
    <source>
        <strain evidence="1">PWHHKU_190912</strain>
    </source>
</reference>
<organism evidence="1 2">
    <name type="scientific">Periplaneta americana</name>
    <name type="common">American cockroach</name>
    <name type="synonym">Blatta americana</name>
    <dbReference type="NCBI Taxonomy" id="6978"/>
    <lineage>
        <taxon>Eukaryota</taxon>
        <taxon>Metazoa</taxon>
        <taxon>Ecdysozoa</taxon>
        <taxon>Arthropoda</taxon>
        <taxon>Hexapoda</taxon>
        <taxon>Insecta</taxon>
        <taxon>Pterygota</taxon>
        <taxon>Neoptera</taxon>
        <taxon>Polyneoptera</taxon>
        <taxon>Dictyoptera</taxon>
        <taxon>Blattodea</taxon>
        <taxon>Blattoidea</taxon>
        <taxon>Blattidae</taxon>
        <taxon>Blattinae</taxon>
        <taxon>Periplaneta</taxon>
    </lineage>
</organism>
<dbReference type="EMBL" id="JAJSOF020000003">
    <property type="protein sequence ID" value="KAJ4449666.1"/>
    <property type="molecule type" value="Genomic_DNA"/>
</dbReference>